<accession>A0A8S9XFG1</accession>
<comment type="caution">
    <text evidence="14">The sequence shown here is derived from an EMBL/GenBank/DDBJ whole genome shotgun (WGS) entry which is preliminary data.</text>
</comment>
<dbReference type="Gene3D" id="3.30.160.60">
    <property type="entry name" value="Classic Zinc Finger"/>
    <property type="match status" value="6"/>
</dbReference>
<dbReference type="GO" id="GO:0042802">
    <property type="term" value="F:identical protein binding"/>
    <property type="evidence" value="ECO:0007669"/>
    <property type="project" value="UniProtKB-ARBA"/>
</dbReference>
<dbReference type="InterPro" id="IPR050826">
    <property type="entry name" value="Krueppel_C2H2_ZnFinger"/>
</dbReference>
<protein>
    <recommendedName>
        <fullName evidence="13">C2H2-type domain-containing protein</fullName>
    </recommendedName>
</protein>
<feature type="region of interest" description="Disordered" evidence="12">
    <location>
        <begin position="477"/>
        <end position="524"/>
    </location>
</feature>
<keyword evidence="3" id="KW-0479">Metal-binding</keyword>
<keyword evidence="10" id="KW-0539">Nucleus</keyword>
<feature type="compositionally biased region" description="Polar residues" evidence="12">
    <location>
        <begin position="412"/>
        <end position="431"/>
    </location>
</feature>
<evidence type="ECO:0000256" key="11">
    <source>
        <dbReference type="PROSITE-ProRule" id="PRU00042"/>
    </source>
</evidence>
<feature type="region of interest" description="Disordered" evidence="12">
    <location>
        <begin position="393"/>
        <end position="431"/>
    </location>
</feature>
<feature type="domain" description="C2H2-type" evidence="13">
    <location>
        <begin position="93"/>
        <end position="120"/>
    </location>
</feature>
<dbReference type="GO" id="GO:0008270">
    <property type="term" value="F:zinc ion binding"/>
    <property type="evidence" value="ECO:0007669"/>
    <property type="project" value="UniProtKB-KW"/>
</dbReference>
<organism evidence="14 15">
    <name type="scientific">Apolygus lucorum</name>
    <name type="common">Small green plant bug</name>
    <name type="synonym">Lygocoris lucorum</name>
    <dbReference type="NCBI Taxonomy" id="248454"/>
    <lineage>
        <taxon>Eukaryota</taxon>
        <taxon>Metazoa</taxon>
        <taxon>Ecdysozoa</taxon>
        <taxon>Arthropoda</taxon>
        <taxon>Hexapoda</taxon>
        <taxon>Insecta</taxon>
        <taxon>Pterygota</taxon>
        <taxon>Neoptera</taxon>
        <taxon>Paraneoptera</taxon>
        <taxon>Hemiptera</taxon>
        <taxon>Heteroptera</taxon>
        <taxon>Panheteroptera</taxon>
        <taxon>Cimicomorpha</taxon>
        <taxon>Miridae</taxon>
        <taxon>Mirini</taxon>
        <taxon>Apolygus</taxon>
    </lineage>
</organism>
<evidence type="ECO:0000313" key="14">
    <source>
        <dbReference type="EMBL" id="KAF6206355.1"/>
    </source>
</evidence>
<dbReference type="InterPro" id="IPR013087">
    <property type="entry name" value="Znf_C2H2_type"/>
</dbReference>
<feature type="domain" description="C2H2-type" evidence="13">
    <location>
        <begin position="121"/>
        <end position="148"/>
    </location>
</feature>
<evidence type="ECO:0000313" key="15">
    <source>
        <dbReference type="Proteomes" id="UP000466442"/>
    </source>
</evidence>
<dbReference type="PROSITE" id="PS50157">
    <property type="entry name" value="ZINC_FINGER_C2H2_2"/>
    <property type="match status" value="7"/>
</dbReference>
<evidence type="ECO:0000256" key="4">
    <source>
        <dbReference type="ARBA" id="ARBA00022737"/>
    </source>
</evidence>
<feature type="compositionally biased region" description="Polar residues" evidence="12">
    <location>
        <begin position="477"/>
        <end position="515"/>
    </location>
</feature>
<dbReference type="AlphaFoldDB" id="A0A8S9XFG1"/>
<dbReference type="Pfam" id="PF00096">
    <property type="entry name" value="zf-C2H2"/>
    <property type="match status" value="3"/>
</dbReference>
<feature type="compositionally biased region" description="Polar residues" evidence="12">
    <location>
        <begin position="393"/>
        <end position="404"/>
    </location>
</feature>
<dbReference type="PROSITE" id="PS00028">
    <property type="entry name" value="ZINC_FINGER_C2H2_1"/>
    <property type="match status" value="6"/>
</dbReference>
<keyword evidence="4" id="KW-0677">Repeat</keyword>
<dbReference type="SUPFAM" id="SSF57667">
    <property type="entry name" value="beta-beta-alpha zinc fingers"/>
    <property type="match status" value="5"/>
</dbReference>
<evidence type="ECO:0000256" key="1">
    <source>
        <dbReference type="ARBA" id="ARBA00004123"/>
    </source>
</evidence>
<dbReference type="GO" id="GO:0003677">
    <property type="term" value="F:DNA binding"/>
    <property type="evidence" value="ECO:0007669"/>
    <property type="project" value="UniProtKB-KW"/>
</dbReference>
<feature type="domain" description="C2H2-type" evidence="13">
    <location>
        <begin position="235"/>
        <end position="262"/>
    </location>
</feature>
<dbReference type="FunFam" id="3.30.160.60:FF:000508">
    <property type="entry name" value="Myeloid zinc finger 1"/>
    <property type="match status" value="1"/>
</dbReference>
<dbReference type="FunFam" id="3.30.160.60:FF:000630">
    <property type="entry name" value="Zinc finger protein 180"/>
    <property type="match status" value="1"/>
</dbReference>
<keyword evidence="5 11" id="KW-0863">Zinc-finger</keyword>
<evidence type="ECO:0000256" key="9">
    <source>
        <dbReference type="ARBA" id="ARBA00023163"/>
    </source>
</evidence>
<feature type="domain" description="C2H2-type" evidence="13">
    <location>
        <begin position="149"/>
        <end position="176"/>
    </location>
</feature>
<evidence type="ECO:0000256" key="7">
    <source>
        <dbReference type="ARBA" id="ARBA00023015"/>
    </source>
</evidence>
<dbReference type="FunFam" id="3.30.160.60:FF:000060">
    <property type="entry name" value="zinc finger protein 436"/>
    <property type="match status" value="1"/>
</dbReference>
<evidence type="ECO:0000259" key="13">
    <source>
        <dbReference type="PROSITE" id="PS50157"/>
    </source>
</evidence>
<keyword evidence="9" id="KW-0804">Transcription</keyword>
<evidence type="ECO:0000256" key="5">
    <source>
        <dbReference type="ARBA" id="ARBA00022771"/>
    </source>
</evidence>
<keyword evidence="15" id="KW-1185">Reference proteome</keyword>
<feature type="domain" description="C2H2-type" evidence="13">
    <location>
        <begin position="178"/>
        <end position="206"/>
    </location>
</feature>
<feature type="domain" description="C2H2-type" evidence="13">
    <location>
        <begin position="263"/>
        <end position="285"/>
    </location>
</feature>
<keyword evidence="8" id="KW-0238">DNA-binding</keyword>
<evidence type="ECO:0000256" key="10">
    <source>
        <dbReference type="ARBA" id="ARBA00023242"/>
    </source>
</evidence>
<feature type="domain" description="C2H2-type" evidence="13">
    <location>
        <begin position="291"/>
        <end position="318"/>
    </location>
</feature>
<keyword evidence="7" id="KW-0805">Transcription regulation</keyword>
<sequence>MGFIEEQTPEIILKKLSKMSEIDEDVLGGDMEDVESIVDVMKDFQEEDTISSSDNDEFDECNRDTECVVKPSRKKFVWATHIKIIDDVSPTCYQCTICRTFFSHSNTARSHEFCGSGEKPFKCKLCNKGFVKKCDRDNHYRIHTGERPFACSLCDKTFQLKHKLSRHIRSHTGIKGDFECSKCQRSFICKEALRKHEVSKHTSEVTKCKKCKKAFENKEGRSRHKCSQKIRKKELVCEICGKRFSRNWNLTVHQRIHKGQRPYSCHICKKTFRHRQHAERHFAKHQPVAEFECTLCNQPFGRKDNMIRHIKLNHPDRPLGENLDEIVKRAEKNKNVKIKKSVLEEPILKTEIASVVPTIITVDNLPNIRFAKMPSGHSRNQSNDKLLTVMSGSKYSSTEGTTRPLTLDPRVNSVSSEPIDNENTGSRTSSTVYASRTVKSVVTTTVVQSGANQIIRRTTTRVVQQSSVICPTATTLMSDRSDSQGIQPSSIGASSNQSSVIRTTEQNHEATTQPGNDIKDVSESPKRYLPVSVLCFKSSSELRKAIPKNMSSNSPPNVQ</sequence>
<comment type="similarity">
    <text evidence="2">Belongs to the krueppel C2H2-type zinc-finger protein family.</text>
</comment>
<reference evidence="14" key="1">
    <citation type="journal article" date="2021" name="Mol. Ecol. Resour.">
        <title>Apolygus lucorum genome provides insights into omnivorousness and mesophyll feeding.</title>
        <authorList>
            <person name="Liu Y."/>
            <person name="Liu H."/>
            <person name="Wang H."/>
            <person name="Huang T."/>
            <person name="Liu B."/>
            <person name="Yang B."/>
            <person name="Yin L."/>
            <person name="Li B."/>
            <person name="Zhang Y."/>
            <person name="Zhang S."/>
            <person name="Jiang F."/>
            <person name="Zhang X."/>
            <person name="Ren Y."/>
            <person name="Wang B."/>
            <person name="Wang S."/>
            <person name="Lu Y."/>
            <person name="Wu K."/>
            <person name="Fan W."/>
            <person name="Wang G."/>
        </authorList>
    </citation>
    <scope>NUCLEOTIDE SEQUENCE</scope>
    <source>
        <strain evidence="14">12Hb</strain>
    </source>
</reference>
<dbReference type="GO" id="GO:0005634">
    <property type="term" value="C:nucleus"/>
    <property type="evidence" value="ECO:0007669"/>
    <property type="project" value="UniProtKB-SubCell"/>
</dbReference>
<dbReference type="InterPro" id="IPR036236">
    <property type="entry name" value="Znf_C2H2_sf"/>
</dbReference>
<gene>
    <name evidence="14" type="ORF">GE061_017588</name>
</gene>
<name>A0A8S9XFG1_APOLU</name>
<keyword evidence="6" id="KW-0862">Zinc</keyword>
<dbReference type="OrthoDB" id="6077919at2759"/>
<dbReference type="SMART" id="SM00355">
    <property type="entry name" value="ZnF_C2H2"/>
    <property type="match status" value="7"/>
</dbReference>
<comment type="subcellular location">
    <subcellularLocation>
        <location evidence="1">Nucleus</location>
    </subcellularLocation>
</comment>
<evidence type="ECO:0000256" key="3">
    <source>
        <dbReference type="ARBA" id="ARBA00022723"/>
    </source>
</evidence>
<dbReference type="PANTHER" id="PTHR24377">
    <property type="entry name" value="IP01015P-RELATED"/>
    <property type="match status" value="1"/>
</dbReference>
<dbReference type="Proteomes" id="UP000466442">
    <property type="component" value="Unassembled WGS sequence"/>
</dbReference>
<evidence type="ECO:0000256" key="8">
    <source>
        <dbReference type="ARBA" id="ARBA00023125"/>
    </source>
</evidence>
<proteinExistence type="inferred from homology"/>
<evidence type="ECO:0000256" key="12">
    <source>
        <dbReference type="SAM" id="MobiDB-lite"/>
    </source>
</evidence>
<evidence type="ECO:0000256" key="6">
    <source>
        <dbReference type="ARBA" id="ARBA00022833"/>
    </source>
</evidence>
<dbReference type="EMBL" id="WIXP02000008">
    <property type="protein sequence ID" value="KAF6206355.1"/>
    <property type="molecule type" value="Genomic_DNA"/>
</dbReference>
<evidence type="ECO:0000256" key="2">
    <source>
        <dbReference type="ARBA" id="ARBA00006991"/>
    </source>
</evidence>